<accession>A0A0E2BC54</accession>
<sequence length="100" mass="10998">MKKILIFGTILSAVVMIGCKPCSDLEAKICADLGEKCENWKRDGKPGLPSEDQDQYRSGRKKLIGILLESVGLMERNAQACQGLSSNYEALIIPLKKSLE</sequence>
<reference evidence="1" key="1">
    <citation type="submission" date="2012-10" db="EMBL/GenBank/DDBJ databases">
        <authorList>
            <person name="Harkins D.M."/>
            <person name="Durkin A.S."/>
            <person name="Brinkac L.M."/>
            <person name="Haft D.H."/>
            <person name="Selengut J.D."/>
            <person name="Sanka R."/>
            <person name="DePew J."/>
            <person name="Purushe J."/>
            <person name="Matthias M.A."/>
            <person name="Vinetz J.M."/>
            <person name="Sutton G.G."/>
            <person name="Nierman W.C."/>
            <person name="Fouts D.E."/>
        </authorList>
    </citation>
    <scope>NUCLEOTIDE SEQUENCE [LARGE SCALE GENOMIC DNA]</scope>
    <source>
        <strain evidence="1">MOR084</strain>
    </source>
</reference>
<organism evidence="1 2">
    <name type="scientific">Leptospira santarosai str. MOR084</name>
    <dbReference type="NCBI Taxonomy" id="1049984"/>
    <lineage>
        <taxon>Bacteria</taxon>
        <taxon>Pseudomonadati</taxon>
        <taxon>Spirochaetota</taxon>
        <taxon>Spirochaetia</taxon>
        <taxon>Leptospirales</taxon>
        <taxon>Leptospiraceae</taxon>
        <taxon>Leptospira</taxon>
    </lineage>
</organism>
<protein>
    <submittedName>
        <fullName evidence="1">Lipoprotein</fullName>
    </submittedName>
</protein>
<evidence type="ECO:0000313" key="2">
    <source>
        <dbReference type="Proteomes" id="UP000006329"/>
    </source>
</evidence>
<dbReference type="PROSITE" id="PS51257">
    <property type="entry name" value="PROKAR_LIPOPROTEIN"/>
    <property type="match status" value="1"/>
</dbReference>
<evidence type="ECO:0000313" key="1">
    <source>
        <dbReference type="EMBL" id="EKO32859.1"/>
    </source>
</evidence>
<dbReference type="RefSeq" id="WP_004475351.1">
    <property type="nucleotide sequence ID" value="NZ_AHON02000063.1"/>
</dbReference>
<keyword evidence="1" id="KW-0449">Lipoprotein</keyword>
<keyword evidence="2" id="KW-1185">Reference proteome</keyword>
<proteinExistence type="predicted"/>
<dbReference type="AlphaFoldDB" id="A0A0E2BC54"/>
<dbReference type="Proteomes" id="UP000006329">
    <property type="component" value="Unassembled WGS sequence"/>
</dbReference>
<comment type="caution">
    <text evidence="1">The sequence shown here is derived from an EMBL/GenBank/DDBJ whole genome shotgun (WGS) entry which is preliminary data.</text>
</comment>
<dbReference type="EMBL" id="AHON02000063">
    <property type="protein sequence ID" value="EKO32859.1"/>
    <property type="molecule type" value="Genomic_DNA"/>
</dbReference>
<gene>
    <name evidence="1" type="ORF">LEP1GSC179_3163</name>
</gene>
<name>A0A0E2BC54_9LEPT</name>